<proteinExistence type="predicted"/>
<evidence type="ECO:0000313" key="3">
    <source>
        <dbReference type="Proteomes" id="UP000001176"/>
    </source>
</evidence>
<dbReference type="EMBL" id="AM889285">
    <property type="protein sequence ID" value="CAP57752.1"/>
    <property type="molecule type" value="Genomic_DNA"/>
</dbReference>
<reference evidence="2 3" key="1">
    <citation type="journal article" date="2009" name="BMC Genomics">
        <title>Complete genome sequence of the sugarcane nitrogen-fixing endophyte Gluconacetobacter diazotrophicus Pal5.</title>
        <authorList>
            <person name="Bertalan M."/>
            <person name="Albano R."/>
            <person name="Padua V."/>
            <person name="Rouws L."/>
            <person name="Rojas C."/>
            <person name="Hemerly A."/>
            <person name="Teixeira K."/>
            <person name="Schwab S."/>
            <person name="Araujo J."/>
            <person name="Oliveira A."/>
            <person name="Franca L."/>
            <person name="Magalhaes V."/>
            <person name="Alqueres S."/>
            <person name="Cardoso A."/>
            <person name="Almeida W."/>
            <person name="Loureiro M.M."/>
            <person name="Nogueira E."/>
            <person name="Cidade D."/>
            <person name="Oliveira D."/>
            <person name="Simao T."/>
            <person name="Macedo J."/>
            <person name="Valadao A."/>
            <person name="Dreschsel M."/>
            <person name="Freitas F."/>
            <person name="Vidal M."/>
            <person name="Guedes H."/>
            <person name="Rodrigues E."/>
            <person name="Meneses C."/>
            <person name="Brioso P."/>
            <person name="Pozzer L."/>
            <person name="Figueiredo D."/>
            <person name="Montano H."/>
            <person name="Junior J."/>
            <person name="Filho G."/>
            <person name="Flores V."/>
            <person name="Ferreira B."/>
            <person name="Branco A."/>
            <person name="Gonzalez P."/>
            <person name="Guillobel H."/>
            <person name="Lemos M."/>
            <person name="Seibel L."/>
            <person name="Macedo J."/>
            <person name="Alves-Ferreira M."/>
            <person name="Sachetto-Martins G."/>
            <person name="Coelho A."/>
            <person name="Santos E."/>
            <person name="Amaral G."/>
            <person name="Neves A."/>
            <person name="Pacheco A.B."/>
            <person name="Carvalho D."/>
            <person name="Lery L."/>
            <person name="Bisch P."/>
            <person name="Rossle S.C."/>
            <person name="Urmenyi T."/>
            <person name="Kruger W.V."/>
            <person name="Martins O."/>
            <person name="Baldani J.I."/>
            <person name="Ferreira P.C."/>
        </authorList>
    </citation>
    <scope>NUCLEOTIDE SEQUENCE [LARGE SCALE GENOMIC DNA]</scope>
    <source>
        <strain evidence="3">ATCC 49037 / DSM 5601 / CCUG 37298 / CIP 103539 / LMG 7603 / PAl5</strain>
    </source>
</reference>
<accession>A9H9U5</accession>
<name>A9H9U5_GLUDA</name>
<evidence type="ECO:0000313" key="2">
    <source>
        <dbReference type="EMBL" id="CAP57752.1"/>
    </source>
</evidence>
<evidence type="ECO:0000256" key="1">
    <source>
        <dbReference type="SAM" id="MobiDB-lite"/>
    </source>
</evidence>
<dbReference type="KEGG" id="gdi:GDI3809"/>
<sequence>MPFLRFRPLVAGLRVRPNFYNFHILVMTDFGYRSHAVRMTSAGLPDPALFHPSPNSFVVEMFRPAKGDIRHVRRRPLPRGTHLESSHGRGPGRKGHHRRPQQGPPGRRPHLYPGADQGSRGHHRCDRQAPRTRHRIPRRITPAVTLQPHRGCPLFYANPRRPRWTRRRDANPLDRQKPRPAQQPSGPGRTPTPTSPGERTPGSPPPQEDSRATPPARPNRQPAATRPPCAFTPAVRDAKYRSVFPSSARPAARG</sequence>
<protein>
    <submittedName>
        <fullName evidence="2">Uncharacterized protein</fullName>
    </submittedName>
</protein>
<feature type="compositionally biased region" description="Basic residues" evidence="1">
    <location>
        <begin position="90"/>
        <end position="100"/>
    </location>
</feature>
<dbReference type="Proteomes" id="UP000001176">
    <property type="component" value="Chromosome"/>
</dbReference>
<feature type="region of interest" description="Disordered" evidence="1">
    <location>
        <begin position="69"/>
        <end position="254"/>
    </location>
</feature>
<gene>
    <name evidence="2" type="ordered locus">GDI3809</name>
</gene>
<feature type="compositionally biased region" description="Low complexity" evidence="1">
    <location>
        <begin position="184"/>
        <end position="201"/>
    </location>
</feature>
<feature type="compositionally biased region" description="Basic residues" evidence="1">
    <location>
        <begin position="120"/>
        <end position="138"/>
    </location>
</feature>
<feature type="compositionally biased region" description="Basic and acidic residues" evidence="1">
    <location>
        <begin position="167"/>
        <end position="177"/>
    </location>
</feature>
<organism evidence="2 3">
    <name type="scientific">Gluconacetobacter diazotrophicus (strain ATCC 49037 / DSM 5601 / CCUG 37298 / CIP 103539 / LMG 7603 / PAl5)</name>
    <dbReference type="NCBI Taxonomy" id="272568"/>
    <lineage>
        <taxon>Bacteria</taxon>
        <taxon>Pseudomonadati</taxon>
        <taxon>Pseudomonadota</taxon>
        <taxon>Alphaproteobacteria</taxon>
        <taxon>Acetobacterales</taxon>
        <taxon>Acetobacteraceae</taxon>
        <taxon>Gluconacetobacter</taxon>
    </lineage>
</organism>
<keyword evidence="3" id="KW-1185">Reference proteome</keyword>
<dbReference type="AlphaFoldDB" id="A9H9U5"/>